<dbReference type="SUPFAM" id="SSF103473">
    <property type="entry name" value="MFS general substrate transporter"/>
    <property type="match status" value="1"/>
</dbReference>
<accession>A0ABU2GY36</accession>
<evidence type="ECO:0000256" key="3">
    <source>
        <dbReference type="ARBA" id="ARBA00022475"/>
    </source>
</evidence>
<feature type="transmembrane region" description="Helical" evidence="7">
    <location>
        <begin position="93"/>
        <end position="111"/>
    </location>
</feature>
<keyword evidence="4 7" id="KW-0812">Transmembrane</keyword>
<evidence type="ECO:0000259" key="8">
    <source>
        <dbReference type="PROSITE" id="PS50850"/>
    </source>
</evidence>
<dbReference type="PANTHER" id="PTHR42718:SF46">
    <property type="entry name" value="BLR6921 PROTEIN"/>
    <property type="match status" value="1"/>
</dbReference>
<evidence type="ECO:0000256" key="4">
    <source>
        <dbReference type="ARBA" id="ARBA00022692"/>
    </source>
</evidence>
<reference evidence="9 10" key="1">
    <citation type="submission" date="2023-08" db="EMBL/GenBank/DDBJ databases">
        <title>Bioegradation of LLDPE and BLDPE plastic by marine bacteria from coast plastic debris.</title>
        <authorList>
            <person name="Rong Z."/>
        </authorList>
    </citation>
    <scope>NUCLEOTIDE SEQUENCE [LARGE SCALE GENOMIC DNA]</scope>
    <source>
        <strain evidence="9 10">Z-2</strain>
    </source>
</reference>
<dbReference type="Gene3D" id="1.20.1250.20">
    <property type="entry name" value="MFS general substrate transporter like domains"/>
    <property type="match status" value="1"/>
</dbReference>
<dbReference type="PROSITE" id="PS50850">
    <property type="entry name" value="MFS"/>
    <property type="match status" value="1"/>
</dbReference>
<feature type="transmembrane region" description="Helical" evidence="7">
    <location>
        <begin position="64"/>
        <end position="87"/>
    </location>
</feature>
<feature type="transmembrane region" description="Helical" evidence="7">
    <location>
        <begin position="209"/>
        <end position="228"/>
    </location>
</feature>
<dbReference type="Pfam" id="PF07690">
    <property type="entry name" value="MFS_1"/>
    <property type="match status" value="1"/>
</dbReference>
<dbReference type="InterPro" id="IPR020846">
    <property type="entry name" value="MFS_dom"/>
</dbReference>
<evidence type="ECO:0000313" key="9">
    <source>
        <dbReference type="EMBL" id="MDS1116373.1"/>
    </source>
</evidence>
<organism evidence="9 10">
    <name type="scientific">Gordonia westfalica</name>
    <dbReference type="NCBI Taxonomy" id="158898"/>
    <lineage>
        <taxon>Bacteria</taxon>
        <taxon>Bacillati</taxon>
        <taxon>Actinomycetota</taxon>
        <taxon>Actinomycetes</taxon>
        <taxon>Mycobacteriales</taxon>
        <taxon>Gordoniaceae</taxon>
        <taxon>Gordonia</taxon>
    </lineage>
</organism>
<proteinExistence type="predicted"/>
<keyword evidence="2" id="KW-0813">Transport</keyword>
<dbReference type="Proteomes" id="UP001265083">
    <property type="component" value="Unassembled WGS sequence"/>
</dbReference>
<dbReference type="InterPro" id="IPR036259">
    <property type="entry name" value="MFS_trans_sf"/>
</dbReference>
<comment type="caution">
    <text evidence="9">The sequence shown here is derived from an EMBL/GenBank/DDBJ whole genome shotgun (WGS) entry which is preliminary data.</text>
</comment>
<feature type="transmembrane region" description="Helical" evidence="7">
    <location>
        <begin position="123"/>
        <end position="145"/>
    </location>
</feature>
<feature type="transmembrane region" description="Helical" evidence="7">
    <location>
        <begin position="283"/>
        <end position="305"/>
    </location>
</feature>
<keyword evidence="6 7" id="KW-0472">Membrane</keyword>
<evidence type="ECO:0000256" key="7">
    <source>
        <dbReference type="SAM" id="Phobius"/>
    </source>
</evidence>
<dbReference type="Gene3D" id="1.20.1720.10">
    <property type="entry name" value="Multidrug resistance protein D"/>
    <property type="match status" value="1"/>
</dbReference>
<keyword evidence="5 7" id="KW-1133">Transmembrane helix</keyword>
<sequence length="437" mass="44212">MASAAQLMLVLDVSVVNVALPHIQSDLAIPDGSVQWVASAYALVFAGGLLVGGRLADVFGLRSVFVTGLTVFVLASVGGGLTSSAVALIGARALQGVGAAVASPATFTVLTRSYPEGSQRTRAVAVWTAVSLVGGGLGNVVGGFLTDVVSWRAVLLINLPIGCTVIVAALLVLPRREFGRRGRVDVVGATLATVALVGITVAVSEATSAPRMAAAATVVTVIAGAGCVMQQRHSRTPLVPARLLRNRVVMAGNGLMFLTGICFQAPIWLFLTYLMQRDMGFTPLQAGIGFVPLTVVTMLVGTLVVPRILKRSAPGPVIAAGAAVAAVGFAWQAIAPTDSFSTAILGPAVVIGIGGGLLNTPLGVAVTTGVADADAGAASGVMNTAKQLGGALGLAALTPLTADYTTFTTAFEIMAALMVAVAVTAVWTTRPQALHRA</sequence>
<evidence type="ECO:0000256" key="2">
    <source>
        <dbReference type="ARBA" id="ARBA00022448"/>
    </source>
</evidence>
<feature type="transmembrane region" description="Helical" evidence="7">
    <location>
        <begin position="407"/>
        <end position="427"/>
    </location>
</feature>
<evidence type="ECO:0000313" key="10">
    <source>
        <dbReference type="Proteomes" id="UP001265083"/>
    </source>
</evidence>
<gene>
    <name evidence="9" type="ORF">RD149_21755</name>
</gene>
<dbReference type="InterPro" id="IPR011701">
    <property type="entry name" value="MFS"/>
</dbReference>
<evidence type="ECO:0000256" key="6">
    <source>
        <dbReference type="ARBA" id="ARBA00023136"/>
    </source>
</evidence>
<evidence type="ECO:0000256" key="1">
    <source>
        <dbReference type="ARBA" id="ARBA00004651"/>
    </source>
</evidence>
<dbReference type="PANTHER" id="PTHR42718">
    <property type="entry name" value="MAJOR FACILITATOR SUPERFAMILY MULTIDRUG TRANSPORTER MFSC"/>
    <property type="match status" value="1"/>
</dbReference>
<dbReference type="EMBL" id="JAVLUS010000024">
    <property type="protein sequence ID" value="MDS1116373.1"/>
    <property type="molecule type" value="Genomic_DNA"/>
</dbReference>
<feature type="transmembrane region" description="Helical" evidence="7">
    <location>
        <begin position="317"/>
        <end position="334"/>
    </location>
</feature>
<name>A0ABU2GY36_9ACTN</name>
<dbReference type="RefSeq" id="WP_310952172.1">
    <property type="nucleotide sequence ID" value="NZ_JAVLUS010000024.1"/>
</dbReference>
<comment type="subcellular location">
    <subcellularLocation>
        <location evidence="1">Cell membrane</location>
        <topology evidence="1">Multi-pass membrane protein</topology>
    </subcellularLocation>
</comment>
<feature type="transmembrane region" description="Helical" evidence="7">
    <location>
        <begin position="34"/>
        <end position="52"/>
    </location>
</feature>
<dbReference type="CDD" id="cd17321">
    <property type="entry name" value="MFS_MMR_MDR_like"/>
    <property type="match status" value="1"/>
</dbReference>
<evidence type="ECO:0000256" key="5">
    <source>
        <dbReference type="ARBA" id="ARBA00022989"/>
    </source>
</evidence>
<feature type="transmembrane region" description="Helical" evidence="7">
    <location>
        <begin position="248"/>
        <end position="271"/>
    </location>
</feature>
<keyword evidence="10" id="KW-1185">Reference proteome</keyword>
<feature type="transmembrane region" description="Helical" evidence="7">
    <location>
        <begin position="184"/>
        <end position="203"/>
    </location>
</feature>
<protein>
    <submittedName>
        <fullName evidence="9">MFS transporter</fullName>
    </submittedName>
</protein>
<feature type="transmembrane region" description="Helical" evidence="7">
    <location>
        <begin position="151"/>
        <end position="172"/>
    </location>
</feature>
<feature type="domain" description="Major facilitator superfamily (MFS) profile" evidence="8">
    <location>
        <begin position="1"/>
        <end position="433"/>
    </location>
</feature>
<keyword evidence="3" id="KW-1003">Cell membrane</keyword>